<dbReference type="GO" id="GO:1902201">
    <property type="term" value="P:negative regulation of bacterial-type flagellum-dependent cell motility"/>
    <property type="evidence" value="ECO:0007669"/>
    <property type="project" value="TreeGrafter"/>
</dbReference>
<keyword evidence="2" id="KW-0472">Membrane</keyword>
<dbReference type="Pfam" id="PF07695">
    <property type="entry name" value="7TMR-DISM_7TM"/>
    <property type="match status" value="1"/>
</dbReference>
<evidence type="ECO:0000259" key="4">
    <source>
        <dbReference type="PROSITE" id="PS50887"/>
    </source>
</evidence>
<dbReference type="Pfam" id="PF00990">
    <property type="entry name" value="GGDEF"/>
    <property type="match status" value="1"/>
</dbReference>
<dbReference type="OrthoDB" id="9759607at2"/>
<evidence type="ECO:0000313" key="5">
    <source>
        <dbReference type="EMBL" id="RJX66374.1"/>
    </source>
</evidence>
<organism evidence="5 6">
    <name type="scientific">Tsuneonella suprasediminis</name>
    <dbReference type="NCBI Taxonomy" id="2306996"/>
    <lineage>
        <taxon>Bacteria</taxon>
        <taxon>Pseudomonadati</taxon>
        <taxon>Pseudomonadota</taxon>
        <taxon>Alphaproteobacteria</taxon>
        <taxon>Sphingomonadales</taxon>
        <taxon>Erythrobacteraceae</taxon>
        <taxon>Tsuneonella</taxon>
    </lineage>
</organism>
<evidence type="ECO:0000313" key="6">
    <source>
        <dbReference type="Proteomes" id="UP000284322"/>
    </source>
</evidence>
<reference evidence="5 6" key="1">
    <citation type="submission" date="2018-09" db="EMBL/GenBank/DDBJ databases">
        <title>Altererythrobacter sp.Ery1 and Ery12, the genome sequencing of novel strains in genus Alterythrobacter.</title>
        <authorList>
            <person name="Cheng H."/>
            <person name="Wu Y.-H."/>
            <person name="Fang C."/>
            <person name="Xu X.-W."/>
        </authorList>
    </citation>
    <scope>NUCLEOTIDE SEQUENCE [LARGE SCALE GENOMIC DNA]</scope>
    <source>
        <strain evidence="5 6">Ery12</strain>
    </source>
</reference>
<feature type="transmembrane region" description="Helical" evidence="2">
    <location>
        <begin position="325"/>
        <end position="345"/>
    </location>
</feature>
<accession>A0A419QZJ5</accession>
<dbReference type="InterPro" id="IPR011623">
    <property type="entry name" value="7TMR_DISM_rcpt_extracell_dom1"/>
</dbReference>
<proteinExistence type="predicted"/>
<comment type="caution">
    <text evidence="5">The sequence shown here is derived from an EMBL/GenBank/DDBJ whole genome shotgun (WGS) entry which is preliminary data.</text>
</comment>
<dbReference type="NCBIfam" id="TIGR00254">
    <property type="entry name" value="GGDEF"/>
    <property type="match status" value="1"/>
</dbReference>
<dbReference type="InterPro" id="IPR050469">
    <property type="entry name" value="Diguanylate_Cyclase"/>
</dbReference>
<feature type="transmembrane region" description="Helical" evidence="2">
    <location>
        <begin position="357"/>
        <end position="375"/>
    </location>
</feature>
<dbReference type="PROSITE" id="PS50887">
    <property type="entry name" value="GGDEF"/>
    <property type="match status" value="1"/>
</dbReference>
<dbReference type="InterPro" id="IPR000160">
    <property type="entry name" value="GGDEF_dom"/>
</dbReference>
<dbReference type="PANTHER" id="PTHR45138">
    <property type="entry name" value="REGULATORY COMPONENTS OF SENSORY TRANSDUCTION SYSTEM"/>
    <property type="match status" value="1"/>
</dbReference>
<dbReference type="GO" id="GO:0043709">
    <property type="term" value="P:cell adhesion involved in single-species biofilm formation"/>
    <property type="evidence" value="ECO:0007669"/>
    <property type="project" value="TreeGrafter"/>
</dbReference>
<feature type="domain" description="GGDEF" evidence="4">
    <location>
        <begin position="419"/>
        <end position="553"/>
    </location>
</feature>
<dbReference type="Proteomes" id="UP000284322">
    <property type="component" value="Unassembled WGS sequence"/>
</dbReference>
<evidence type="ECO:0000256" key="2">
    <source>
        <dbReference type="SAM" id="Phobius"/>
    </source>
</evidence>
<keyword evidence="3" id="KW-0732">Signal</keyword>
<feature type="transmembrane region" description="Helical" evidence="2">
    <location>
        <begin position="168"/>
        <end position="189"/>
    </location>
</feature>
<feature type="chain" id="PRO_5019322759" description="diguanylate cyclase" evidence="3">
    <location>
        <begin position="28"/>
        <end position="568"/>
    </location>
</feature>
<dbReference type="GO" id="GO:0005886">
    <property type="term" value="C:plasma membrane"/>
    <property type="evidence" value="ECO:0007669"/>
    <property type="project" value="TreeGrafter"/>
</dbReference>
<keyword evidence="2" id="KW-1133">Transmembrane helix</keyword>
<dbReference type="EMBL" id="RAHJ01000020">
    <property type="protein sequence ID" value="RJX66374.1"/>
    <property type="molecule type" value="Genomic_DNA"/>
</dbReference>
<dbReference type="CDD" id="cd01949">
    <property type="entry name" value="GGDEF"/>
    <property type="match status" value="1"/>
</dbReference>
<keyword evidence="2" id="KW-0812">Transmembrane</keyword>
<sequence>MVRRIATLTAVILAFLATLAIVSPASAHSLFGQSCSLASDTPLTLAEARASGGWHCPAQRSDVKTRHAWVRISSAQMPAGTVDLQSDSMASDGMTIATIGHDGKVHATHYTPTAIAHHWIAGTRFSIPLPLETKDIDSVYMRIDNPIGPQVATSIFAAPRDTVASERLVLSVMLAFLTGMVAIVAIHSLVMSIAMRSRFAFYNFIGLGMLMIYTISSSSLIFLIFPNLELWPRTTISYAAVAISISMLGPFLLNFLEPGMITPRMRRLIVLTASIAFAASLIAPLAWLTGWSLRGIYHLLFLPGIVIGTIAIREAWRKGSVMARAFTYAWIVLTIVAVERIARSFDLSPLDYSADTAFYIAMAGEGIAMSIAIAWRFNSVKHERDEALRRGSELAEVASRDSLTGLFNRRDFDSRRWRKSDVLAIVDLDRFKTINDRHGHLVGDEVLRAVGKALADCVSAGQILRAWRLGGEEFAVAIDAASIDAAAIALNVVRERIAAEARSAVPQVQETITASAGMASIGKEGMRQAYRTADAALYHAKASGRDRLCYDVGSHTMATIFPRPRAAA</sequence>
<dbReference type="SMART" id="SM00267">
    <property type="entry name" value="GGDEF"/>
    <property type="match status" value="1"/>
</dbReference>
<feature type="transmembrane region" description="Helical" evidence="2">
    <location>
        <begin position="201"/>
        <end position="224"/>
    </location>
</feature>
<evidence type="ECO:0000256" key="3">
    <source>
        <dbReference type="SAM" id="SignalP"/>
    </source>
</evidence>
<dbReference type="Gene3D" id="3.30.70.270">
    <property type="match status" value="1"/>
</dbReference>
<dbReference type="InterPro" id="IPR043128">
    <property type="entry name" value="Rev_trsase/Diguanyl_cyclase"/>
</dbReference>
<gene>
    <name evidence="5" type="ORF">D6858_12725</name>
</gene>
<dbReference type="PANTHER" id="PTHR45138:SF24">
    <property type="entry name" value="DIGUANYLATE CYCLASE DGCC-RELATED"/>
    <property type="match status" value="1"/>
</dbReference>
<dbReference type="RefSeq" id="WP_120111140.1">
    <property type="nucleotide sequence ID" value="NZ_RAHJ01000020.1"/>
</dbReference>
<protein>
    <recommendedName>
        <fullName evidence="1">diguanylate cyclase</fullName>
        <ecNumber evidence="1">2.7.7.65</ecNumber>
    </recommendedName>
</protein>
<dbReference type="SUPFAM" id="SSF55073">
    <property type="entry name" value="Nucleotide cyclase"/>
    <property type="match status" value="1"/>
</dbReference>
<dbReference type="EC" id="2.7.7.65" evidence="1"/>
<dbReference type="InterPro" id="IPR029787">
    <property type="entry name" value="Nucleotide_cyclase"/>
</dbReference>
<dbReference type="PROSITE" id="PS51257">
    <property type="entry name" value="PROKAR_LIPOPROTEIN"/>
    <property type="match status" value="1"/>
</dbReference>
<feature type="transmembrane region" description="Helical" evidence="2">
    <location>
        <begin position="236"/>
        <end position="256"/>
    </location>
</feature>
<keyword evidence="6" id="KW-1185">Reference proteome</keyword>
<dbReference type="GO" id="GO:0052621">
    <property type="term" value="F:diguanylate cyclase activity"/>
    <property type="evidence" value="ECO:0007669"/>
    <property type="project" value="UniProtKB-EC"/>
</dbReference>
<evidence type="ECO:0000256" key="1">
    <source>
        <dbReference type="ARBA" id="ARBA00012528"/>
    </source>
</evidence>
<feature type="transmembrane region" description="Helical" evidence="2">
    <location>
        <begin position="295"/>
        <end position="313"/>
    </location>
</feature>
<dbReference type="AlphaFoldDB" id="A0A419QZJ5"/>
<feature type="signal peptide" evidence="3">
    <location>
        <begin position="1"/>
        <end position="27"/>
    </location>
</feature>
<name>A0A419QZJ5_9SPHN</name>
<feature type="transmembrane region" description="Helical" evidence="2">
    <location>
        <begin position="268"/>
        <end position="289"/>
    </location>
</feature>